<gene>
    <name evidence="12" type="primary">nuoE</name>
    <name evidence="12" type="ORF">GM160_04795</name>
</gene>
<evidence type="ECO:0000256" key="11">
    <source>
        <dbReference type="PIRSR" id="PIRSR000216-1"/>
    </source>
</evidence>
<dbReference type="SUPFAM" id="SSF52833">
    <property type="entry name" value="Thioredoxin-like"/>
    <property type="match status" value="1"/>
</dbReference>
<evidence type="ECO:0000256" key="1">
    <source>
        <dbReference type="ARBA" id="ARBA00010643"/>
    </source>
</evidence>
<dbReference type="GO" id="GO:0046872">
    <property type="term" value="F:metal ion binding"/>
    <property type="evidence" value="ECO:0007669"/>
    <property type="project" value="UniProtKB-KW"/>
</dbReference>
<evidence type="ECO:0000256" key="10">
    <source>
        <dbReference type="ARBA" id="ARBA00047712"/>
    </source>
</evidence>
<dbReference type="PANTHER" id="PTHR10371:SF3">
    <property type="entry name" value="NADH DEHYDROGENASE [UBIQUINONE] FLAVOPROTEIN 2, MITOCHONDRIAL"/>
    <property type="match status" value="1"/>
</dbReference>
<sequence>MTESKLHLLTDHSREEIDGWLARYPEDQKQSASLAALRIVQHQNDGHVTVDLMDAIAEYLEMEPISVYEVASFYSMIETKPCGRHHVSVCTNIACSLMGSDEIVEHCEKKLGIKTGESTPDGRILLKKEEECLAACGGGPMMQVDHVYYENLTPEKVDDILDKLD</sequence>
<keyword evidence="13" id="KW-1185">Reference proteome</keyword>
<dbReference type="Proteomes" id="UP000427716">
    <property type="component" value="Chromosome"/>
</dbReference>
<evidence type="ECO:0000256" key="8">
    <source>
        <dbReference type="ARBA" id="ARBA00032788"/>
    </source>
</evidence>
<evidence type="ECO:0000256" key="2">
    <source>
        <dbReference type="ARBA" id="ARBA00019898"/>
    </source>
</evidence>
<accession>A0A6I6D2W5</accession>
<evidence type="ECO:0000313" key="12">
    <source>
        <dbReference type="EMBL" id="QGT78273.1"/>
    </source>
</evidence>
<evidence type="ECO:0000256" key="9">
    <source>
        <dbReference type="ARBA" id="ARBA00034078"/>
    </source>
</evidence>
<proteinExistence type="inferred from homology"/>
<reference evidence="12 13" key="1">
    <citation type="submission" date="2019-11" db="EMBL/GenBank/DDBJ databases">
        <authorList>
            <person name="Zhang J."/>
            <person name="Sun C."/>
        </authorList>
    </citation>
    <scope>NUCLEOTIDE SEQUENCE [LARGE SCALE GENOMIC DNA]</scope>
    <source>
        <strain evidence="13">sp2</strain>
    </source>
</reference>
<dbReference type="KEGG" id="ghl:GM160_04795"/>
<keyword evidence="5 11" id="KW-0408">Iron</keyword>
<evidence type="ECO:0000256" key="4">
    <source>
        <dbReference type="ARBA" id="ARBA00022723"/>
    </source>
</evidence>
<evidence type="ECO:0000313" key="13">
    <source>
        <dbReference type="Proteomes" id="UP000427716"/>
    </source>
</evidence>
<keyword evidence="4 11" id="KW-0479">Metal-binding</keyword>
<keyword evidence="6 11" id="KW-0411">Iron-sulfur</keyword>
<evidence type="ECO:0000256" key="6">
    <source>
        <dbReference type="ARBA" id="ARBA00023014"/>
    </source>
</evidence>
<organism evidence="12 13">
    <name type="scientific">Guyparkeria halophila</name>
    <dbReference type="NCBI Taxonomy" id="47960"/>
    <lineage>
        <taxon>Bacteria</taxon>
        <taxon>Pseudomonadati</taxon>
        <taxon>Pseudomonadota</taxon>
        <taxon>Gammaproteobacteria</taxon>
        <taxon>Chromatiales</taxon>
        <taxon>Thioalkalibacteraceae</taxon>
        <taxon>Guyparkeria</taxon>
    </lineage>
</organism>
<evidence type="ECO:0000256" key="3">
    <source>
        <dbReference type="ARBA" id="ARBA00022714"/>
    </source>
</evidence>
<comment type="cofactor">
    <cofactor evidence="9">
        <name>[2Fe-2S] cluster</name>
        <dbReference type="ChEBI" id="CHEBI:190135"/>
    </cofactor>
</comment>
<dbReference type="Gene3D" id="1.10.10.1590">
    <property type="entry name" value="NADH-quinone oxidoreductase subunit E"/>
    <property type="match status" value="1"/>
</dbReference>
<dbReference type="GO" id="GO:0003954">
    <property type="term" value="F:NADH dehydrogenase activity"/>
    <property type="evidence" value="ECO:0007669"/>
    <property type="project" value="TreeGrafter"/>
</dbReference>
<dbReference type="InterPro" id="IPR042128">
    <property type="entry name" value="NuoE_dom"/>
</dbReference>
<dbReference type="RefSeq" id="WP_156573587.1">
    <property type="nucleotide sequence ID" value="NZ_CP046415.1"/>
</dbReference>
<dbReference type="Pfam" id="PF01257">
    <property type="entry name" value="2Fe-2S_thioredx"/>
    <property type="match status" value="1"/>
</dbReference>
<evidence type="ECO:0000256" key="7">
    <source>
        <dbReference type="ARBA" id="ARBA00031580"/>
    </source>
</evidence>
<feature type="binding site" evidence="11">
    <location>
        <position position="95"/>
    </location>
    <ligand>
        <name>[2Fe-2S] cluster</name>
        <dbReference type="ChEBI" id="CHEBI:190135"/>
    </ligand>
</feature>
<dbReference type="InterPro" id="IPR002023">
    <property type="entry name" value="NuoE-like"/>
</dbReference>
<comment type="catalytic activity">
    <reaction evidence="10">
        <text>a quinone + NADH + 5 H(+)(in) = a quinol + NAD(+) + 4 H(+)(out)</text>
        <dbReference type="Rhea" id="RHEA:57888"/>
        <dbReference type="ChEBI" id="CHEBI:15378"/>
        <dbReference type="ChEBI" id="CHEBI:24646"/>
        <dbReference type="ChEBI" id="CHEBI:57540"/>
        <dbReference type="ChEBI" id="CHEBI:57945"/>
        <dbReference type="ChEBI" id="CHEBI:132124"/>
    </reaction>
</comment>
<keyword evidence="3 11" id="KW-0001">2Fe-2S</keyword>
<dbReference type="NCBIfam" id="TIGR01958">
    <property type="entry name" value="nuoE_fam"/>
    <property type="match status" value="1"/>
</dbReference>
<name>A0A6I6D2W5_9GAMM</name>
<feature type="binding site" evidence="11">
    <location>
        <position position="132"/>
    </location>
    <ligand>
        <name>[2Fe-2S] cluster</name>
        <dbReference type="ChEBI" id="CHEBI:190135"/>
    </ligand>
</feature>
<dbReference type="InterPro" id="IPR036249">
    <property type="entry name" value="Thioredoxin-like_sf"/>
</dbReference>
<dbReference type="EMBL" id="CP046415">
    <property type="protein sequence ID" value="QGT78273.1"/>
    <property type="molecule type" value="Genomic_DNA"/>
</dbReference>
<dbReference type="InterPro" id="IPR041921">
    <property type="entry name" value="NuoE_N"/>
</dbReference>
<evidence type="ECO:0000256" key="5">
    <source>
        <dbReference type="ARBA" id="ARBA00023004"/>
    </source>
</evidence>
<dbReference type="PIRSF" id="PIRSF000216">
    <property type="entry name" value="NADH_DH_24kDa"/>
    <property type="match status" value="1"/>
</dbReference>
<dbReference type="Gene3D" id="3.40.30.10">
    <property type="entry name" value="Glutaredoxin"/>
    <property type="match status" value="1"/>
</dbReference>
<comment type="similarity">
    <text evidence="1">Belongs to the complex I 24 kDa subunit family.</text>
</comment>
<dbReference type="AlphaFoldDB" id="A0A6I6D2W5"/>
<dbReference type="CDD" id="cd03064">
    <property type="entry name" value="TRX_Fd_NuoE"/>
    <property type="match status" value="1"/>
</dbReference>
<comment type="cofactor">
    <cofactor evidence="11">
        <name>[2Fe-2S] cluster</name>
        <dbReference type="ChEBI" id="CHEBI:190135"/>
    </cofactor>
    <text evidence="11">Binds 1 [2Fe-2S] cluster.</text>
</comment>
<dbReference type="GO" id="GO:0051537">
    <property type="term" value="F:2 iron, 2 sulfur cluster binding"/>
    <property type="evidence" value="ECO:0007669"/>
    <property type="project" value="UniProtKB-KW"/>
</dbReference>
<dbReference type="FunFam" id="1.10.10.1590:FF:000001">
    <property type="entry name" value="NADH-quinone oxidoreductase subunit E"/>
    <property type="match status" value="1"/>
</dbReference>
<feature type="binding site" evidence="11">
    <location>
        <position position="90"/>
    </location>
    <ligand>
        <name>[2Fe-2S] cluster</name>
        <dbReference type="ChEBI" id="CHEBI:190135"/>
    </ligand>
</feature>
<protein>
    <recommendedName>
        <fullName evidence="2">NADH-quinone oxidoreductase subunit E</fullName>
    </recommendedName>
    <alternativeName>
        <fullName evidence="7">NADH dehydrogenase I subunit E</fullName>
    </alternativeName>
    <alternativeName>
        <fullName evidence="8">NDH-1 subunit E</fullName>
    </alternativeName>
</protein>
<dbReference type="PANTHER" id="PTHR10371">
    <property type="entry name" value="NADH DEHYDROGENASE UBIQUINONE FLAVOPROTEIN 2, MITOCHONDRIAL"/>
    <property type="match status" value="1"/>
</dbReference>
<feature type="binding site" evidence="11">
    <location>
        <position position="136"/>
    </location>
    <ligand>
        <name>[2Fe-2S] cluster</name>
        <dbReference type="ChEBI" id="CHEBI:190135"/>
    </ligand>
</feature>